<evidence type="ECO:0000313" key="5">
    <source>
        <dbReference type="EMBL" id="MFC7380775.1"/>
    </source>
</evidence>
<dbReference type="InterPro" id="IPR049180">
    <property type="entry name" value="MdcG_C"/>
</dbReference>
<feature type="domain" description="Phosphoribosyl-dephospho-CoA transferase MdcG N-terminal" evidence="4">
    <location>
        <begin position="8"/>
        <end position="109"/>
    </location>
</feature>
<dbReference type="EMBL" id="JBHTCG010000001">
    <property type="protein sequence ID" value="MFC7380775.1"/>
    <property type="molecule type" value="Genomic_DNA"/>
</dbReference>
<sequence>MTGRQRWRPHDLVRITDIAEIADALPDWSRAALQDAPFNPNQPALPVRPRLEEALPEWASASLAVCPWGVVRRAPHPSGLIPIGVRGPGRWQRHAVLVPSHAVTRTVSPEDLRARRPADRRLAVTLSAVASLLADEPGGRPGDGGLVWGPTGAVGFELATGHVVTHSGSDLDLLVRTPNRLDRAWAARLETAFAALPARVDCQLDTPLGGIALADWARPDGPVMVRTDHGPELVDDPWALA</sequence>
<evidence type="ECO:0000313" key="6">
    <source>
        <dbReference type="Proteomes" id="UP001596496"/>
    </source>
</evidence>
<keyword evidence="1" id="KW-0808">Transferase</keyword>
<dbReference type="Pfam" id="PF20866">
    <property type="entry name" value="MdcG_N"/>
    <property type="match status" value="1"/>
</dbReference>
<name>A0ABW2NY22_9ACTN</name>
<comment type="caution">
    <text evidence="5">The sequence shown here is derived from an EMBL/GenBank/DDBJ whole genome shotgun (WGS) entry which is preliminary data.</text>
</comment>
<dbReference type="Proteomes" id="UP001596496">
    <property type="component" value="Unassembled WGS sequence"/>
</dbReference>
<dbReference type="InterPro" id="IPR048903">
    <property type="entry name" value="MdcG_N"/>
</dbReference>
<proteinExistence type="predicted"/>
<protein>
    <submittedName>
        <fullName evidence="5">Malonate decarboxylase holo-ACP synthase</fullName>
    </submittedName>
</protein>
<dbReference type="InterPro" id="IPR017557">
    <property type="entry name" value="Holo-ACP_synthase"/>
</dbReference>
<keyword evidence="6" id="KW-1185">Reference proteome</keyword>
<evidence type="ECO:0000256" key="2">
    <source>
        <dbReference type="ARBA" id="ARBA00022695"/>
    </source>
</evidence>
<keyword evidence="2" id="KW-0548">Nucleotidyltransferase</keyword>
<dbReference type="RefSeq" id="WP_380823784.1">
    <property type="nucleotide sequence ID" value="NZ_JBHTCG010000001.1"/>
</dbReference>
<reference evidence="6" key="1">
    <citation type="journal article" date="2019" name="Int. J. Syst. Evol. Microbiol.">
        <title>The Global Catalogue of Microorganisms (GCM) 10K type strain sequencing project: providing services to taxonomists for standard genome sequencing and annotation.</title>
        <authorList>
            <consortium name="The Broad Institute Genomics Platform"/>
            <consortium name="The Broad Institute Genome Sequencing Center for Infectious Disease"/>
            <person name="Wu L."/>
            <person name="Ma J."/>
        </authorList>
    </citation>
    <scope>NUCLEOTIDE SEQUENCE [LARGE SCALE GENOMIC DNA]</scope>
    <source>
        <strain evidence="6">CECT 7649</strain>
    </source>
</reference>
<dbReference type="NCBIfam" id="TIGR03135">
    <property type="entry name" value="malonate_mdcG"/>
    <property type="match status" value="1"/>
</dbReference>
<gene>
    <name evidence="5" type="ORF">ACFQSB_01075</name>
</gene>
<evidence type="ECO:0000256" key="1">
    <source>
        <dbReference type="ARBA" id="ARBA00022679"/>
    </source>
</evidence>
<dbReference type="NCBIfam" id="NF002332">
    <property type="entry name" value="PRK01293.1"/>
    <property type="match status" value="1"/>
</dbReference>
<evidence type="ECO:0000259" key="3">
    <source>
        <dbReference type="Pfam" id="PF10620"/>
    </source>
</evidence>
<dbReference type="Pfam" id="PF10620">
    <property type="entry name" value="MdcG"/>
    <property type="match status" value="1"/>
</dbReference>
<evidence type="ECO:0000259" key="4">
    <source>
        <dbReference type="Pfam" id="PF20866"/>
    </source>
</evidence>
<accession>A0ABW2NY22</accession>
<organism evidence="5 6">
    <name type="scientific">Sphaerisporangium rhizosphaerae</name>
    <dbReference type="NCBI Taxonomy" id="2269375"/>
    <lineage>
        <taxon>Bacteria</taxon>
        <taxon>Bacillati</taxon>
        <taxon>Actinomycetota</taxon>
        <taxon>Actinomycetes</taxon>
        <taxon>Streptosporangiales</taxon>
        <taxon>Streptosporangiaceae</taxon>
        <taxon>Sphaerisporangium</taxon>
    </lineage>
</organism>
<feature type="domain" description="Phosphoribosyl-dephospho-CoA transferase MdcG C-terminal" evidence="3">
    <location>
        <begin position="144"/>
        <end position="237"/>
    </location>
</feature>